<feature type="compositionally biased region" description="Low complexity" evidence="10">
    <location>
        <begin position="330"/>
        <end position="348"/>
    </location>
</feature>
<dbReference type="GO" id="GO:0003774">
    <property type="term" value="F:cytoskeletal motor activity"/>
    <property type="evidence" value="ECO:0007669"/>
    <property type="project" value="InterPro"/>
</dbReference>
<dbReference type="EMBL" id="QBKA01000002">
    <property type="protein sequence ID" value="RDC59139.1"/>
    <property type="molecule type" value="Genomic_DNA"/>
</dbReference>
<keyword evidence="5 11" id="KW-0812">Transmembrane</keyword>
<accession>A0A369Q892</accession>
<proteinExistence type="inferred from homology"/>
<dbReference type="GO" id="GO:0005886">
    <property type="term" value="C:plasma membrane"/>
    <property type="evidence" value="ECO:0007669"/>
    <property type="project" value="UniProtKB-SubCell"/>
</dbReference>
<feature type="region of interest" description="Disordered" evidence="10">
    <location>
        <begin position="468"/>
        <end position="504"/>
    </location>
</feature>
<comment type="subcellular location">
    <subcellularLocation>
        <location evidence="1 9">Bacterial flagellum basal body</location>
    </subcellularLocation>
    <subcellularLocation>
        <location evidence="2">Cell membrane</location>
        <topology evidence="2">Multi-pass membrane protein</topology>
    </subcellularLocation>
</comment>
<evidence type="ECO:0000256" key="3">
    <source>
        <dbReference type="ARBA" id="ARBA00007971"/>
    </source>
</evidence>
<evidence type="ECO:0000256" key="6">
    <source>
        <dbReference type="ARBA" id="ARBA00022989"/>
    </source>
</evidence>
<evidence type="ECO:0000256" key="8">
    <source>
        <dbReference type="ARBA" id="ARBA00023143"/>
    </source>
</evidence>
<dbReference type="Gene3D" id="3.30.300.30">
    <property type="match status" value="1"/>
</dbReference>
<comment type="function">
    <text evidence="9">The M ring may be actively involved in energy transduction.</text>
</comment>
<evidence type="ECO:0000256" key="2">
    <source>
        <dbReference type="ARBA" id="ARBA00004651"/>
    </source>
</evidence>
<evidence type="ECO:0000256" key="1">
    <source>
        <dbReference type="ARBA" id="ARBA00004117"/>
    </source>
</evidence>
<feature type="transmembrane region" description="Helical" evidence="11">
    <location>
        <begin position="436"/>
        <end position="458"/>
    </location>
</feature>
<dbReference type="OrthoDB" id="9807026at2"/>
<feature type="transmembrane region" description="Helical" evidence="11">
    <location>
        <begin position="37"/>
        <end position="57"/>
    </location>
</feature>
<keyword evidence="14" id="KW-0282">Flagellum</keyword>
<organism evidence="14 15">
    <name type="scientific">Alteripontixanthobacter maritimus</name>
    <dbReference type="NCBI Taxonomy" id="2161824"/>
    <lineage>
        <taxon>Bacteria</taxon>
        <taxon>Pseudomonadati</taxon>
        <taxon>Pseudomonadota</taxon>
        <taxon>Alphaproteobacteria</taxon>
        <taxon>Sphingomonadales</taxon>
        <taxon>Erythrobacteraceae</taxon>
        <taxon>Alteripontixanthobacter</taxon>
    </lineage>
</organism>
<dbReference type="Pfam" id="PF01514">
    <property type="entry name" value="YscJ_FliF"/>
    <property type="match status" value="1"/>
</dbReference>
<evidence type="ECO:0000259" key="12">
    <source>
        <dbReference type="Pfam" id="PF01514"/>
    </source>
</evidence>
<dbReference type="InterPro" id="IPR013556">
    <property type="entry name" value="Flag_M-ring_C"/>
</dbReference>
<comment type="caution">
    <text evidence="14">The sequence shown here is derived from an EMBL/GenBank/DDBJ whole genome shotgun (WGS) entry which is preliminary data.</text>
</comment>
<keyword evidence="14" id="KW-0966">Cell projection</keyword>
<dbReference type="InterPro" id="IPR045851">
    <property type="entry name" value="AMP-bd_C_sf"/>
</dbReference>
<dbReference type="PRINTS" id="PR01009">
    <property type="entry name" value="FLGMRINGFLIF"/>
</dbReference>
<dbReference type="Proteomes" id="UP000253727">
    <property type="component" value="Unassembled WGS sequence"/>
</dbReference>
<dbReference type="InterPro" id="IPR000067">
    <property type="entry name" value="FlgMring_FliF"/>
</dbReference>
<evidence type="ECO:0000256" key="11">
    <source>
        <dbReference type="SAM" id="Phobius"/>
    </source>
</evidence>
<dbReference type="InterPro" id="IPR006182">
    <property type="entry name" value="FliF_N_dom"/>
</dbReference>
<comment type="similarity">
    <text evidence="3 9">Belongs to the FliF family.</text>
</comment>
<dbReference type="GO" id="GO:0009431">
    <property type="term" value="C:bacterial-type flagellum basal body, MS ring"/>
    <property type="evidence" value="ECO:0007669"/>
    <property type="project" value="InterPro"/>
</dbReference>
<evidence type="ECO:0000256" key="7">
    <source>
        <dbReference type="ARBA" id="ARBA00023136"/>
    </source>
</evidence>
<evidence type="ECO:0000256" key="4">
    <source>
        <dbReference type="ARBA" id="ARBA00022475"/>
    </source>
</evidence>
<dbReference type="Pfam" id="PF08345">
    <property type="entry name" value="YscJ_FliF_C"/>
    <property type="match status" value="1"/>
</dbReference>
<dbReference type="GO" id="GO:0071973">
    <property type="term" value="P:bacterial-type flagellum-dependent cell motility"/>
    <property type="evidence" value="ECO:0007669"/>
    <property type="project" value="InterPro"/>
</dbReference>
<keyword evidence="8 9" id="KW-0975">Bacterial flagellum</keyword>
<evidence type="ECO:0000313" key="15">
    <source>
        <dbReference type="Proteomes" id="UP000253727"/>
    </source>
</evidence>
<dbReference type="RefSeq" id="WP_115365551.1">
    <property type="nucleotide sequence ID" value="NZ_QBKA01000002.1"/>
</dbReference>
<keyword evidence="14" id="KW-0969">Cilium</keyword>
<protein>
    <recommendedName>
        <fullName evidence="9">Flagellar M-ring protein</fullName>
    </recommendedName>
</protein>
<dbReference type="NCBIfam" id="TIGR00206">
    <property type="entry name" value="fliF"/>
    <property type="match status" value="1"/>
</dbReference>
<feature type="domain" description="Flagellar M-ring C-terminal" evidence="13">
    <location>
        <begin position="260"/>
        <end position="421"/>
    </location>
</feature>
<keyword evidence="15" id="KW-1185">Reference proteome</keyword>
<dbReference type="InterPro" id="IPR043427">
    <property type="entry name" value="YscJ/FliF"/>
</dbReference>
<dbReference type="PIRSF" id="PIRSF004862">
    <property type="entry name" value="FliF"/>
    <property type="match status" value="1"/>
</dbReference>
<dbReference type="PANTHER" id="PTHR30046">
    <property type="entry name" value="FLAGELLAR M-RING PROTEIN"/>
    <property type="match status" value="1"/>
</dbReference>
<dbReference type="AlphaFoldDB" id="A0A369Q892"/>
<feature type="domain" description="Flagellar M-ring N-terminal" evidence="12">
    <location>
        <begin position="62"/>
        <end position="232"/>
    </location>
</feature>
<evidence type="ECO:0000259" key="13">
    <source>
        <dbReference type="Pfam" id="PF08345"/>
    </source>
</evidence>
<evidence type="ECO:0000256" key="5">
    <source>
        <dbReference type="ARBA" id="ARBA00022692"/>
    </source>
</evidence>
<name>A0A369Q892_9SPHN</name>
<keyword evidence="7 11" id="KW-0472">Membrane</keyword>
<gene>
    <name evidence="14" type="ORF">HME9302_00324</name>
</gene>
<reference evidence="14 15" key="1">
    <citation type="submission" date="2018-04" db="EMBL/GenBank/DDBJ databases">
        <title>Altererythrobacter sp. HME9302 genome sequencing and assembly.</title>
        <authorList>
            <person name="Kang H."/>
            <person name="Kim H."/>
            <person name="Joh K."/>
        </authorList>
    </citation>
    <scope>NUCLEOTIDE SEQUENCE [LARGE SCALE GENOMIC DNA]</scope>
    <source>
        <strain evidence="14 15">HME9302</strain>
    </source>
</reference>
<feature type="region of interest" description="Disordered" evidence="10">
    <location>
        <begin position="314"/>
        <end position="351"/>
    </location>
</feature>
<keyword evidence="6 11" id="KW-1133">Transmembrane helix</keyword>
<evidence type="ECO:0000313" key="14">
    <source>
        <dbReference type="EMBL" id="RDC59139.1"/>
    </source>
</evidence>
<keyword evidence="4" id="KW-1003">Cell membrane</keyword>
<sequence>MADVLSQTTPAMPLTGGTDAARQKAGAFFAQPAIRKALPAIAGIGALAVVAAMWMTLATGPSRVLYTSLSDGERASVVETLETGGIDYDIDNATGMLSVAEDDLYRARMLVASEGGLAAPETGSEMLNNIPLGASRTLEGERLRQVRERELMLTIGEIDGVEAVRVHLATPQRSAFVRENTAPSASVMVRLSRGHSLTPPQVSAIVNLVAGSVPGMTADAVKLVDQHGRLISATADAGTDRLKMQADHEEKLRLQIASLLVPMLGEGNFSTEVQVDLDMSEQTSARETYDKEGVIRSETEMRSSRADAAAAAGIPGVTANTPPPAGELVDGAPEGTDAAGAAGTTDSDSTARRTYELGREVAVSSNGPGTVRRLSVAVALSKEAMAQIAPVTPKQIETLVASAVGADDQRGDKVTVVTGKFDPLVVTEPPFYETSWFAAILRNAVALIAVILALWFGVRPMVRALKRDDTAEQGDVAAPVDGPVDGGELQASNPAPPGATRDNDALREQVALARSLATQQPDRAATALRRMLAEPAA</sequence>
<dbReference type="PANTHER" id="PTHR30046:SF0">
    <property type="entry name" value="FLAGELLAR M-RING PROTEIN"/>
    <property type="match status" value="1"/>
</dbReference>
<evidence type="ECO:0000256" key="9">
    <source>
        <dbReference type="PIRNR" id="PIRNR004862"/>
    </source>
</evidence>
<evidence type="ECO:0000256" key="10">
    <source>
        <dbReference type="SAM" id="MobiDB-lite"/>
    </source>
</evidence>